<keyword evidence="2" id="KW-0479">Metal-binding</keyword>
<reference evidence="7" key="1">
    <citation type="journal article" date="2020" name="mSystems">
        <title>Genome- and Community-Level Interaction Insights into Carbon Utilization and Element Cycling Functions of Hydrothermarchaeota in Hydrothermal Sediment.</title>
        <authorList>
            <person name="Zhou Z."/>
            <person name="Liu Y."/>
            <person name="Xu W."/>
            <person name="Pan J."/>
            <person name="Luo Z.H."/>
            <person name="Li M."/>
        </authorList>
    </citation>
    <scope>NUCLEOTIDE SEQUENCE [LARGE SCALE GENOMIC DNA]</scope>
    <source>
        <strain evidence="6">SpSt-629</strain>
        <strain evidence="7">SpSt-688</strain>
    </source>
</reference>
<dbReference type="PANTHER" id="PTHR46233:SF3">
    <property type="entry name" value="HYDROXYACYLGLUTATHIONE HYDROLASE GLOC"/>
    <property type="match status" value="1"/>
</dbReference>
<comment type="cofactor">
    <cofactor evidence="1">
        <name>Zn(2+)</name>
        <dbReference type="ChEBI" id="CHEBI:29105"/>
    </cofactor>
</comment>
<protein>
    <submittedName>
        <fullName evidence="7">MBL fold metallo-hydrolase</fullName>
    </submittedName>
</protein>
<gene>
    <name evidence="6" type="ORF">ENT99_07410</name>
    <name evidence="7" type="ORF">ENU64_02895</name>
</gene>
<proteinExistence type="predicted"/>
<comment type="caution">
    <text evidence="7">The sequence shown here is derived from an EMBL/GenBank/DDBJ whole genome shotgun (WGS) entry which is preliminary data.</text>
</comment>
<keyword evidence="3 7" id="KW-0378">Hydrolase</keyword>
<evidence type="ECO:0000259" key="5">
    <source>
        <dbReference type="SMART" id="SM00849"/>
    </source>
</evidence>
<dbReference type="CDD" id="cd06262">
    <property type="entry name" value="metallo-hydrolase-like_MBL-fold"/>
    <property type="match status" value="1"/>
</dbReference>
<organism evidence="7">
    <name type="scientific">Ignisphaera aggregans</name>
    <dbReference type="NCBI Taxonomy" id="334771"/>
    <lineage>
        <taxon>Archaea</taxon>
        <taxon>Thermoproteota</taxon>
        <taxon>Thermoprotei</taxon>
        <taxon>Desulfurococcales</taxon>
        <taxon>Desulfurococcaceae</taxon>
        <taxon>Ignisphaera</taxon>
    </lineage>
</organism>
<evidence type="ECO:0000256" key="2">
    <source>
        <dbReference type="ARBA" id="ARBA00022723"/>
    </source>
</evidence>
<evidence type="ECO:0000256" key="4">
    <source>
        <dbReference type="ARBA" id="ARBA00022833"/>
    </source>
</evidence>
<dbReference type="GO" id="GO:0046872">
    <property type="term" value="F:metal ion binding"/>
    <property type="evidence" value="ECO:0007669"/>
    <property type="project" value="UniProtKB-KW"/>
</dbReference>
<dbReference type="AlphaFoldDB" id="A0A7J3MXW5"/>
<dbReference type="InterPro" id="IPR036866">
    <property type="entry name" value="RibonucZ/Hydroxyglut_hydro"/>
</dbReference>
<sequence>MYSIKLFVLGFFNTNTYVVYNEHTLDGIIVDPGGYGKDLVEWIKSMGLNIVAIMATHGHFDHLEGVNKLRDKFDAEFLIHRDDLEILDYNYDLARQFNIDYRKVEPDKVIDREGYHRFKSIEVYILHTPGHTPGSITIYIPSISSLLTGDTLFSGSVGTTELPGGCEEDLLKSLCKIYSLYPLETIVLPGHGPKSTLDKEYRANLFVINALNSCRYR</sequence>
<evidence type="ECO:0000256" key="1">
    <source>
        <dbReference type="ARBA" id="ARBA00001947"/>
    </source>
</evidence>
<accession>A0A7J3MXW5</accession>
<feature type="domain" description="Metallo-beta-lactamase" evidence="5">
    <location>
        <begin position="13"/>
        <end position="191"/>
    </location>
</feature>
<dbReference type="InterPro" id="IPR001279">
    <property type="entry name" value="Metallo-B-lactamas"/>
</dbReference>
<dbReference type="GO" id="GO:0016787">
    <property type="term" value="F:hydrolase activity"/>
    <property type="evidence" value="ECO:0007669"/>
    <property type="project" value="UniProtKB-KW"/>
</dbReference>
<keyword evidence="4" id="KW-0862">Zinc</keyword>
<dbReference type="Gene3D" id="3.60.15.10">
    <property type="entry name" value="Ribonuclease Z/Hydroxyacylglutathione hydrolase-like"/>
    <property type="match status" value="1"/>
</dbReference>
<dbReference type="SMART" id="SM00849">
    <property type="entry name" value="Lactamase_B"/>
    <property type="match status" value="1"/>
</dbReference>
<dbReference type="EMBL" id="DTDH01000083">
    <property type="protein sequence ID" value="HGT98361.1"/>
    <property type="molecule type" value="Genomic_DNA"/>
</dbReference>
<name>A0A7J3MXW5_9CREN</name>
<dbReference type="SUPFAM" id="SSF56281">
    <property type="entry name" value="Metallo-hydrolase/oxidoreductase"/>
    <property type="match status" value="1"/>
</dbReference>
<evidence type="ECO:0000313" key="6">
    <source>
        <dbReference type="EMBL" id="HFQ79503.1"/>
    </source>
</evidence>
<dbReference type="InterPro" id="IPR051453">
    <property type="entry name" value="MBL_Glyoxalase_II"/>
</dbReference>
<evidence type="ECO:0000256" key="3">
    <source>
        <dbReference type="ARBA" id="ARBA00022801"/>
    </source>
</evidence>
<dbReference type="PANTHER" id="PTHR46233">
    <property type="entry name" value="HYDROXYACYLGLUTATHIONE HYDROLASE GLOC"/>
    <property type="match status" value="1"/>
</dbReference>
<dbReference type="Pfam" id="PF00753">
    <property type="entry name" value="Lactamase_B"/>
    <property type="match status" value="1"/>
</dbReference>
<evidence type="ECO:0000313" key="7">
    <source>
        <dbReference type="EMBL" id="HGT98361.1"/>
    </source>
</evidence>
<dbReference type="EMBL" id="DTAU01000141">
    <property type="protein sequence ID" value="HFQ79503.1"/>
    <property type="molecule type" value="Genomic_DNA"/>
</dbReference>